<comment type="caution">
    <text evidence="1">The sequence shown here is derived from an EMBL/GenBank/DDBJ whole genome shotgun (WGS) entry which is preliminary data.</text>
</comment>
<evidence type="ECO:0000313" key="2">
    <source>
        <dbReference type="Proteomes" id="UP000324269"/>
    </source>
</evidence>
<organism evidence="1 2">
    <name type="scientific">Rossellomorea aquimaris</name>
    <dbReference type="NCBI Taxonomy" id="189382"/>
    <lineage>
        <taxon>Bacteria</taxon>
        <taxon>Bacillati</taxon>
        <taxon>Bacillota</taxon>
        <taxon>Bacilli</taxon>
        <taxon>Bacillales</taxon>
        <taxon>Bacillaceae</taxon>
        <taxon>Rossellomorea</taxon>
    </lineage>
</organism>
<evidence type="ECO:0000313" key="1">
    <source>
        <dbReference type="EMBL" id="TYS86686.1"/>
    </source>
</evidence>
<dbReference type="EMBL" id="VTEZ01000002">
    <property type="protein sequence ID" value="TYS86686.1"/>
    <property type="molecule type" value="Genomic_DNA"/>
</dbReference>
<dbReference type="Proteomes" id="UP000324269">
    <property type="component" value="Unassembled WGS sequence"/>
</dbReference>
<reference evidence="1 2" key="1">
    <citation type="submission" date="2019-08" db="EMBL/GenBank/DDBJ databases">
        <title>Bacillus genomes from the desert of Cuatro Cienegas, Coahuila.</title>
        <authorList>
            <person name="Olmedo-Alvarez G."/>
        </authorList>
    </citation>
    <scope>NUCLEOTIDE SEQUENCE [LARGE SCALE GENOMIC DNA]</scope>
    <source>
        <strain evidence="1 2">CH87b_3T</strain>
    </source>
</reference>
<dbReference type="Pfam" id="PF11155">
    <property type="entry name" value="DUF2935"/>
    <property type="match status" value="2"/>
</dbReference>
<dbReference type="RefSeq" id="WP_148969545.1">
    <property type="nucleotide sequence ID" value="NZ_CANLNA010000007.1"/>
</dbReference>
<dbReference type="Gene3D" id="1.20.1260.120">
    <property type="entry name" value="Protein of unknown function DUF2935"/>
    <property type="match status" value="1"/>
</dbReference>
<dbReference type="SUPFAM" id="SSF158430">
    <property type="entry name" value="Bacillus cereus metalloprotein-like"/>
    <property type="match status" value="2"/>
</dbReference>
<protein>
    <submittedName>
        <fullName evidence="1">DUF2935 domain-containing protein</fullName>
    </submittedName>
</protein>
<dbReference type="AlphaFoldDB" id="A0A5D4UH31"/>
<sequence length="278" mass="32936">MGFEKITPWQEHEFWLGILKDHAYFIRDYLSPTEDKWVKHAEYYIEWFGNVEEEMKKVPRNLPPSASEMIQLSEWAQDVSYQYYTFEGHLLHLRLFNQVNLNLSPSYLNGTLAENREYLRILKSYMKGNEYQSLSLVNLLDLWLDDQRGHAALLIDILDSAEIDLIERARALMVQFSQFMVKNDMFKGYLHFTQPGFPAQIRFAEDVSIQVVAFTKLVEEVLQMYVKDEVLNNSTLRFLEHHFPEACYFMKKLSYYAPFIHYPDCKLTKPTLRNNTTA</sequence>
<dbReference type="InterPro" id="IPR021328">
    <property type="entry name" value="CotB-like"/>
</dbReference>
<dbReference type="OrthoDB" id="1633927at2"/>
<name>A0A5D4UH31_9BACI</name>
<gene>
    <name evidence="1" type="ORF">FZC85_06705</name>
</gene>
<proteinExistence type="predicted"/>
<accession>A0A5D4UH31</accession>